<proteinExistence type="predicted"/>
<feature type="region of interest" description="Disordered" evidence="1">
    <location>
        <begin position="1"/>
        <end position="22"/>
    </location>
</feature>
<reference evidence="2" key="1">
    <citation type="submission" date="2020-02" db="EMBL/GenBank/DDBJ databases">
        <authorList>
            <person name="Meier V. D."/>
        </authorList>
    </citation>
    <scope>NUCLEOTIDE SEQUENCE</scope>
    <source>
        <strain evidence="2">AVDCRST_MAG88</strain>
    </source>
</reference>
<evidence type="ECO:0000256" key="1">
    <source>
        <dbReference type="SAM" id="MobiDB-lite"/>
    </source>
</evidence>
<organism evidence="2">
    <name type="scientific">uncultured Thermomicrobiales bacterium</name>
    <dbReference type="NCBI Taxonomy" id="1645740"/>
    <lineage>
        <taxon>Bacteria</taxon>
        <taxon>Pseudomonadati</taxon>
        <taxon>Thermomicrobiota</taxon>
        <taxon>Thermomicrobia</taxon>
        <taxon>Thermomicrobiales</taxon>
        <taxon>environmental samples</taxon>
    </lineage>
</organism>
<dbReference type="AlphaFoldDB" id="A0A6J4UFD6"/>
<dbReference type="InterPro" id="IPR043914">
    <property type="entry name" value="DUF5763"/>
</dbReference>
<accession>A0A6J4UFD6</accession>
<evidence type="ECO:0000313" key="2">
    <source>
        <dbReference type="EMBL" id="CAA9546979.1"/>
    </source>
</evidence>
<dbReference type="Pfam" id="PF19067">
    <property type="entry name" value="DUF5763"/>
    <property type="match status" value="1"/>
</dbReference>
<protein>
    <submittedName>
        <fullName evidence="2">Uncharacterized protein</fullName>
    </submittedName>
</protein>
<gene>
    <name evidence="2" type="ORF">AVDCRST_MAG88-484</name>
</gene>
<dbReference type="EMBL" id="CADCWM010000159">
    <property type="protein sequence ID" value="CAA9546979.1"/>
    <property type="molecule type" value="Genomic_DNA"/>
</dbReference>
<sequence length="125" mass="13200">MATTRCRGVRRDGTPCGAQAGSSGWCWAHDPDHEEARRAARSRGGKGKATARRLDKLVPATLKPVVGTLLDALEEVHQGDLDPKRASAMAALAGAVGRLYQTGVLEERLAALEAAQAATEERRAG</sequence>
<name>A0A6J4UFD6_9BACT</name>